<dbReference type="Pfam" id="PF00389">
    <property type="entry name" value="2-Hacid_dh"/>
    <property type="match status" value="1"/>
</dbReference>
<dbReference type="InterPro" id="IPR006139">
    <property type="entry name" value="D-isomer_2_OHA_DH_cat_dom"/>
</dbReference>
<dbReference type="GO" id="GO:0005829">
    <property type="term" value="C:cytosol"/>
    <property type="evidence" value="ECO:0007669"/>
    <property type="project" value="TreeGrafter"/>
</dbReference>
<dbReference type="GO" id="GO:0016618">
    <property type="term" value="F:hydroxypyruvate reductase [NAD(P)H] activity"/>
    <property type="evidence" value="ECO:0007669"/>
    <property type="project" value="TreeGrafter"/>
</dbReference>
<feature type="domain" description="D-isomer specific 2-hydroxyacid dehydrogenase NAD-binding" evidence="6">
    <location>
        <begin position="105"/>
        <end position="266"/>
    </location>
</feature>
<evidence type="ECO:0000259" key="5">
    <source>
        <dbReference type="Pfam" id="PF00389"/>
    </source>
</evidence>
<reference evidence="7" key="1">
    <citation type="submission" date="2020-11" db="EMBL/GenBank/DDBJ databases">
        <title>Nocardioides cynanchi sp. nov., isolated from soil of rhizosphere of Cynanchum wilfordii.</title>
        <authorList>
            <person name="Lee J.-S."/>
            <person name="Suh M.K."/>
            <person name="Kim J.-S."/>
        </authorList>
    </citation>
    <scope>NUCLEOTIDE SEQUENCE</scope>
    <source>
        <strain evidence="7">KCTC 19276</strain>
    </source>
</reference>
<dbReference type="GO" id="GO:0051287">
    <property type="term" value="F:NAD binding"/>
    <property type="evidence" value="ECO:0007669"/>
    <property type="project" value="InterPro"/>
</dbReference>
<dbReference type="RefSeq" id="WP_194696826.1">
    <property type="nucleotide sequence ID" value="NZ_JADKPO010000016.1"/>
</dbReference>
<dbReference type="Pfam" id="PF02826">
    <property type="entry name" value="2-Hacid_dh_C"/>
    <property type="match status" value="1"/>
</dbReference>
<feature type="domain" description="D-isomer specific 2-hydroxyacid dehydrogenase catalytic" evidence="5">
    <location>
        <begin position="36"/>
        <end position="297"/>
    </location>
</feature>
<dbReference type="Proteomes" id="UP000660668">
    <property type="component" value="Unassembled WGS sequence"/>
</dbReference>
<keyword evidence="3" id="KW-0520">NAD</keyword>
<dbReference type="Gene3D" id="3.40.50.720">
    <property type="entry name" value="NAD(P)-binding Rossmann-like Domain"/>
    <property type="match status" value="2"/>
</dbReference>
<name>A0A930YJ11_9ACTN</name>
<dbReference type="SUPFAM" id="SSF52283">
    <property type="entry name" value="Formate/glycerate dehydrogenase catalytic domain-like"/>
    <property type="match status" value="1"/>
</dbReference>
<organism evidence="7 8">
    <name type="scientific">Nocardioides agariphilus</name>
    <dbReference type="NCBI Taxonomy" id="433664"/>
    <lineage>
        <taxon>Bacteria</taxon>
        <taxon>Bacillati</taxon>
        <taxon>Actinomycetota</taxon>
        <taxon>Actinomycetes</taxon>
        <taxon>Propionibacteriales</taxon>
        <taxon>Nocardioidaceae</taxon>
        <taxon>Nocardioides</taxon>
    </lineage>
</organism>
<dbReference type="EMBL" id="JADKPO010000016">
    <property type="protein sequence ID" value="MBF4768673.1"/>
    <property type="molecule type" value="Genomic_DNA"/>
</dbReference>
<keyword evidence="2 4" id="KW-0560">Oxidoreductase</keyword>
<dbReference type="InterPro" id="IPR050223">
    <property type="entry name" value="D-isomer_2-hydroxyacid_DH"/>
</dbReference>
<evidence type="ECO:0000256" key="3">
    <source>
        <dbReference type="ARBA" id="ARBA00023027"/>
    </source>
</evidence>
<evidence type="ECO:0000313" key="7">
    <source>
        <dbReference type="EMBL" id="MBF4768673.1"/>
    </source>
</evidence>
<evidence type="ECO:0000313" key="8">
    <source>
        <dbReference type="Proteomes" id="UP000660668"/>
    </source>
</evidence>
<dbReference type="AlphaFoldDB" id="A0A930YJ11"/>
<dbReference type="InterPro" id="IPR036291">
    <property type="entry name" value="NAD(P)-bd_dom_sf"/>
</dbReference>
<comment type="similarity">
    <text evidence="1 4">Belongs to the D-isomer specific 2-hydroxyacid dehydrogenase family.</text>
</comment>
<gene>
    <name evidence="7" type="ORF">ISU10_12955</name>
</gene>
<dbReference type="InterPro" id="IPR006140">
    <property type="entry name" value="D-isomer_DH_NAD-bd"/>
</dbReference>
<dbReference type="PANTHER" id="PTHR10996:SF178">
    <property type="entry name" value="2-HYDROXYACID DEHYDROGENASE YGL185C-RELATED"/>
    <property type="match status" value="1"/>
</dbReference>
<protein>
    <submittedName>
        <fullName evidence="7">Hydroxyacid dehydrogenase</fullName>
    </submittedName>
</protein>
<accession>A0A930YJ11</accession>
<dbReference type="PANTHER" id="PTHR10996">
    <property type="entry name" value="2-HYDROXYACID DEHYDROGENASE-RELATED"/>
    <property type="match status" value="1"/>
</dbReference>
<proteinExistence type="inferred from homology"/>
<sequence>MVVVSVPFARLAETAGEVDGVEYVVWDGSESPLRDDIELVVLDYRNAKMTLDRLDALPALAVVQTQTAGVDGIAEHLPDGVLLANARGVHDDATAELALGLTIASLRGIDRAVREHGHWHRGRETRSLADSNVTVLGYGSIGRALAARLLACRARVTAVATSPRDDDLVGRVVTDADVDWAAQHVVVVVLPLSSATHHLVDAAFLARLCDGCLVVNVGRGPLLDTSAVIAEADRLRFALDVTDPEPLPDGHPLWSAPGVLVTPHVAGGTTAMLPRMGTLLRDQLERYVAGRPLGNLVSGQTRG</sequence>
<evidence type="ECO:0000259" key="6">
    <source>
        <dbReference type="Pfam" id="PF02826"/>
    </source>
</evidence>
<keyword evidence="8" id="KW-1185">Reference proteome</keyword>
<dbReference type="SUPFAM" id="SSF51735">
    <property type="entry name" value="NAD(P)-binding Rossmann-fold domains"/>
    <property type="match status" value="1"/>
</dbReference>
<evidence type="ECO:0000256" key="1">
    <source>
        <dbReference type="ARBA" id="ARBA00005854"/>
    </source>
</evidence>
<evidence type="ECO:0000256" key="2">
    <source>
        <dbReference type="ARBA" id="ARBA00023002"/>
    </source>
</evidence>
<dbReference type="GO" id="GO:0030267">
    <property type="term" value="F:glyoxylate reductase (NADPH) activity"/>
    <property type="evidence" value="ECO:0007669"/>
    <property type="project" value="TreeGrafter"/>
</dbReference>
<comment type="caution">
    <text evidence="7">The sequence shown here is derived from an EMBL/GenBank/DDBJ whole genome shotgun (WGS) entry which is preliminary data.</text>
</comment>
<evidence type="ECO:0000256" key="4">
    <source>
        <dbReference type="RuleBase" id="RU003719"/>
    </source>
</evidence>